<dbReference type="InterPro" id="IPR027417">
    <property type="entry name" value="P-loop_NTPase"/>
</dbReference>
<dbReference type="Gene3D" id="3.40.50.300">
    <property type="entry name" value="P-loop containing nucleotide triphosphate hydrolases"/>
    <property type="match status" value="1"/>
</dbReference>
<proteinExistence type="inferred from homology"/>
<feature type="binding site" evidence="5">
    <location>
        <begin position="130"/>
        <end position="133"/>
    </location>
    <ligand>
        <name>GTP</name>
        <dbReference type="ChEBI" id="CHEBI:37565"/>
    </ligand>
</feature>
<evidence type="ECO:0000256" key="7">
    <source>
        <dbReference type="RuleBase" id="RU003925"/>
    </source>
</evidence>
<keyword evidence="6" id="KW-0479">Metal-binding</keyword>
<dbReference type="GO" id="GO:0005765">
    <property type="term" value="C:lysosomal membrane"/>
    <property type="evidence" value="ECO:0007669"/>
    <property type="project" value="UniProtKB-SubCell"/>
</dbReference>
<dbReference type="AlphaFoldDB" id="A0A0N5A6S6"/>
<organism evidence="8 9">
    <name type="scientific">Parastrongyloides trichosuri</name>
    <name type="common">Possum-specific nematode worm</name>
    <dbReference type="NCBI Taxonomy" id="131310"/>
    <lineage>
        <taxon>Eukaryota</taxon>
        <taxon>Metazoa</taxon>
        <taxon>Ecdysozoa</taxon>
        <taxon>Nematoda</taxon>
        <taxon>Chromadorea</taxon>
        <taxon>Rhabditida</taxon>
        <taxon>Tylenchina</taxon>
        <taxon>Panagrolaimomorpha</taxon>
        <taxon>Strongyloidoidea</taxon>
        <taxon>Strongyloididae</taxon>
        <taxon>Parastrongyloides</taxon>
    </lineage>
</organism>
<dbReference type="SMART" id="SM00178">
    <property type="entry name" value="SAR"/>
    <property type="match status" value="1"/>
</dbReference>
<dbReference type="PROSITE" id="PS51419">
    <property type="entry name" value="RAB"/>
    <property type="match status" value="1"/>
</dbReference>
<feature type="binding site" evidence="6">
    <location>
        <position position="34"/>
    </location>
    <ligand>
        <name>Mg(2+)</name>
        <dbReference type="ChEBI" id="CHEBI:18420"/>
    </ligand>
</feature>
<name>A0A0N5A6S6_PARTI</name>
<evidence type="ECO:0000256" key="4">
    <source>
        <dbReference type="ARBA" id="ARBA00023134"/>
    </source>
</evidence>
<dbReference type="PANTHER" id="PTHR45732:SF7">
    <property type="entry name" value="ADP-RIBOSYLATION FACTOR-LIKE PROTEIN 8"/>
    <property type="match status" value="1"/>
</dbReference>
<dbReference type="GO" id="GO:0015031">
    <property type="term" value="P:protein transport"/>
    <property type="evidence" value="ECO:0007669"/>
    <property type="project" value="InterPro"/>
</dbReference>
<dbReference type="GO" id="GO:0003924">
    <property type="term" value="F:GTPase activity"/>
    <property type="evidence" value="ECO:0007669"/>
    <property type="project" value="InterPro"/>
</dbReference>
<evidence type="ECO:0000313" key="9">
    <source>
        <dbReference type="WBParaSite" id="PTRK_0001769500.1"/>
    </source>
</evidence>
<feature type="binding site" evidence="5">
    <location>
        <begin position="27"/>
        <end position="34"/>
    </location>
    <ligand>
        <name>GTP</name>
        <dbReference type="ChEBI" id="CHEBI:37565"/>
    </ligand>
</feature>
<keyword evidence="3 5" id="KW-0547">Nucleotide-binding</keyword>
<protein>
    <submittedName>
        <fullName evidence="9">ADP-ribosylation factor-like protein 8B</fullName>
    </submittedName>
</protein>
<comment type="similarity">
    <text evidence="2 7">Belongs to the small GTPase superfamily. Arf family.</text>
</comment>
<dbReference type="SMART" id="SM00173">
    <property type="entry name" value="RAS"/>
    <property type="match status" value="1"/>
</dbReference>
<dbReference type="InterPro" id="IPR005225">
    <property type="entry name" value="Small_GTP-bd"/>
</dbReference>
<keyword evidence="4 5" id="KW-0342">GTP-binding</keyword>
<evidence type="ECO:0000256" key="5">
    <source>
        <dbReference type="PIRSR" id="PIRSR606689-1"/>
    </source>
</evidence>
<evidence type="ECO:0000256" key="2">
    <source>
        <dbReference type="ARBA" id="ARBA00010290"/>
    </source>
</evidence>
<dbReference type="PRINTS" id="PR00328">
    <property type="entry name" value="SAR1GTPBP"/>
</dbReference>
<dbReference type="GO" id="GO:0008089">
    <property type="term" value="P:anterograde axonal transport"/>
    <property type="evidence" value="ECO:0007669"/>
    <property type="project" value="TreeGrafter"/>
</dbReference>
<evidence type="ECO:0000313" key="8">
    <source>
        <dbReference type="Proteomes" id="UP000038045"/>
    </source>
</evidence>
<dbReference type="STRING" id="131310.A0A0N5A6S6"/>
<dbReference type="SUPFAM" id="SSF52540">
    <property type="entry name" value="P-loop containing nucleoside triphosphate hydrolases"/>
    <property type="match status" value="1"/>
</dbReference>
<evidence type="ECO:0000256" key="1">
    <source>
        <dbReference type="ARBA" id="ARBA00004656"/>
    </source>
</evidence>
<dbReference type="GO" id="GO:0005525">
    <property type="term" value="F:GTP binding"/>
    <property type="evidence" value="ECO:0007669"/>
    <property type="project" value="UniProtKB-KW"/>
</dbReference>
<evidence type="ECO:0000256" key="3">
    <source>
        <dbReference type="ARBA" id="ARBA00022741"/>
    </source>
</evidence>
<dbReference type="GO" id="GO:0046872">
    <property type="term" value="F:metal ion binding"/>
    <property type="evidence" value="ECO:0007669"/>
    <property type="project" value="UniProtKB-KW"/>
</dbReference>
<feature type="binding site" evidence="6">
    <location>
        <position position="52"/>
    </location>
    <ligand>
        <name>Mg(2+)</name>
        <dbReference type="ChEBI" id="CHEBI:18420"/>
    </ligand>
</feature>
<evidence type="ECO:0000256" key="6">
    <source>
        <dbReference type="PIRSR" id="PIRSR606689-2"/>
    </source>
</evidence>
<dbReference type="GO" id="GO:1904115">
    <property type="term" value="C:axon cytoplasm"/>
    <property type="evidence" value="ECO:0007669"/>
    <property type="project" value="GOC"/>
</dbReference>
<dbReference type="SMART" id="SM00175">
    <property type="entry name" value="RAB"/>
    <property type="match status" value="1"/>
</dbReference>
<dbReference type="Pfam" id="PF00025">
    <property type="entry name" value="Arf"/>
    <property type="match status" value="1"/>
</dbReference>
<feature type="binding site" evidence="5">
    <location>
        <position position="74"/>
    </location>
    <ligand>
        <name>GTP</name>
        <dbReference type="ChEBI" id="CHEBI:37565"/>
    </ligand>
</feature>
<dbReference type="NCBIfam" id="TIGR00231">
    <property type="entry name" value="small_GTP"/>
    <property type="match status" value="1"/>
</dbReference>
<dbReference type="PROSITE" id="PS51417">
    <property type="entry name" value="ARF"/>
    <property type="match status" value="1"/>
</dbReference>
<comment type="subcellular location">
    <subcellularLocation>
        <location evidence="1">Lysosome membrane</location>
    </subcellularLocation>
</comment>
<dbReference type="CDD" id="cd04159">
    <property type="entry name" value="Arl10_like"/>
    <property type="match status" value="1"/>
</dbReference>
<keyword evidence="6" id="KW-0460">Magnesium</keyword>
<accession>A0A0N5A6S6</accession>
<keyword evidence="8" id="KW-1185">Reference proteome</keyword>
<dbReference type="Proteomes" id="UP000038045">
    <property type="component" value="Unplaced"/>
</dbReference>
<dbReference type="SMART" id="SM00177">
    <property type="entry name" value="ARF"/>
    <property type="match status" value="1"/>
</dbReference>
<dbReference type="FunFam" id="3.40.50.300:FF:001120">
    <property type="entry name" value="ADP-ribosylation factor family"/>
    <property type="match status" value="1"/>
</dbReference>
<sequence length="195" mass="22851">MFEFLNKVYYWILTLFWKKSMEITLLGLQNSGKTTFMNVVSRDYFSEDMIPTVGFNSTKFVKGNVTIKIWDVGGQPRFRIMWERYCRGVNVIVFMIDLADERSMILARDELKQLLDHPNLEGYPLLVLGNKSDLPNAIDEKQLARRMNLTKFQDREIACYCISCKNKTNLDVVLKWLVKHTKKPQPNVIVEEDDD</sequence>
<dbReference type="PANTHER" id="PTHR45732">
    <property type="entry name" value="ADP-RIBOSYLATION FACTOR-LIKE PROTEIN 8"/>
    <property type="match status" value="1"/>
</dbReference>
<reference evidence="9" key="1">
    <citation type="submission" date="2017-02" db="UniProtKB">
        <authorList>
            <consortium name="WormBaseParasite"/>
        </authorList>
    </citation>
    <scope>IDENTIFICATION</scope>
</reference>
<dbReference type="WBParaSite" id="PTRK_0001769500.1">
    <property type="protein sequence ID" value="PTRK_0001769500.1"/>
    <property type="gene ID" value="PTRK_0001769500"/>
</dbReference>
<dbReference type="InterPro" id="IPR044154">
    <property type="entry name" value="Arl8a/8b"/>
</dbReference>
<dbReference type="InterPro" id="IPR006689">
    <property type="entry name" value="Small_GTPase_ARF/SAR"/>
</dbReference>